<dbReference type="OrthoDB" id="9788260at2"/>
<gene>
    <name evidence="2" type="ORF">C8N30_0371</name>
</gene>
<dbReference type="AlphaFoldDB" id="A0A420DNP7"/>
<comment type="caution">
    <text evidence="2">The sequence shown here is derived from an EMBL/GenBank/DDBJ whole genome shotgun (WGS) entry which is preliminary data.</text>
</comment>
<accession>A0A420DNP7</accession>
<evidence type="ECO:0000313" key="3">
    <source>
        <dbReference type="Proteomes" id="UP000284407"/>
    </source>
</evidence>
<organism evidence="2 3">
    <name type="scientific">Sulfitobacter guttiformis</name>
    <dbReference type="NCBI Taxonomy" id="74349"/>
    <lineage>
        <taxon>Bacteria</taxon>
        <taxon>Pseudomonadati</taxon>
        <taxon>Pseudomonadota</taxon>
        <taxon>Alphaproteobacteria</taxon>
        <taxon>Rhodobacterales</taxon>
        <taxon>Roseobacteraceae</taxon>
        <taxon>Sulfitobacter</taxon>
    </lineage>
</organism>
<name>A0A420DNP7_9RHOB</name>
<dbReference type="PANTHER" id="PTHR11614">
    <property type="entry name" value="PHOSPHOLIPASE-RELATED"/>
    <property type="match status" value="1"/>
</dbReference>
<evidence type="ECO:0000313" key="2">
    <source>
        <dbReference type="EMBL" id="RKE95830.1"/>
    </source>
</evidence>
<feature type="domain" description="Serine aminopeptidase S33" evidence="1">
    <location>
        <begin position="41"/>
        <end position="293"/>
    </location>
</feature>
<dbReference type="InterPro" id="IPR029058">
    <property type="entry name" value="AB_hydrolase_fold"/>
</dbReference>
<evidence type="ECO:0000259" key="1">
    <source>
        <dbReference type="Pfam" id="PF12146"/>
    </source>
</evidence>
<dbReference type="Gene3D" id="3.40.50.1820">
    <property type="entry name" value="alpha/beta hydrolase"/>
    <property type="match status" value="1"/>
</dbReference>
<dbReference type="Proteomes" id="UP000284407">
    <property type="component" value="Unassembled WGS sequence"/>
</dbReference>
<dbReference type="SUPFAM" id="SSF53474">
    <property type="entry name" value="alpha/beta-Hydrolases"/>
    <property type="match status" value="1"/>
</dbReference>
<protein>
    <submittedName>
        <fullName evidence="2">Lysophospholipase</fullName>
    </submittedName>
</protein>
<proteinExistence type="predicted"/>
<dbReference type="InterPro" id="IPR022742">
    <property type="entry name" value="Hydrolase_4"/>
</dbReference>
<dbReference type="RefSeq" id="WP_025062787.1">
    <property type="nucleotide sequence ID" value="NZ_RAQK01000001.1"/>
</dbReference>
<reference evidence="2 3" key="1">
    <citation type="submission" date="2018-09" db="EMBL/GenBank/DDBJ databases">
        <title>Genomic Encyclopedia of Archaeal and Bacterial Type Strains, Phase II (KMG-II): from individual species to whole genera.</title>
        <authorList>
            <person name="Goeker M."/>
        </authorList>
    </citation>
    <scope>NUCLEOTIDE SEQUENCE [LARGE SCALE GENOMIC DNA]</scope>
    <source>
        <strain evidence="2 3">DSM 11458</strain>
    </source>
</reference>
<sequence>MTLTPAPLFTDIYPGPDNGQAYWLKTSDAKQIRLGVWAAEQAKGTVLIFPGRTEYIEKYANAAAEFAARGLSCAAIDWRGQGLADRILDDPLIGHVDHFPDYQKDVAALIRSARSLNLPRPYFMVAHSMGGAIGLRAVMEGLSVQAAAFTAPMWGIHIAPHMRLPAKLLSSLMPKLNQGHRMPLGTTTTPYPLTAPFDDNMLTTDAEMYDMMRDQITAHPALQLGGPSYVWLREALAETQHLSQRAAPNLTSLTFVGTNERIVDVPRIHARMQGWKGGQLRIVEGAEHEVLMEVPEIRLPIFDEIAGMFLNTTTG</sequence>
<keyword evidence="3" id="KW-1185">Reference proteome</keyword>
<dbReference type="EMBL" id="RAQK01000001">
    <property type="protein sequence ID" value="RKE95830.1"/>
    <property type="molecule type" value="Genomic_DNA"/>
</dbReference>
<dbReference type="InterPro" id="IPR051044">
    <property type="entry name" value="MAG_DAG_Lipase"/>
</dbReference>
<dbReference type="STRING" id="1443111.Z949_2332"/>
<dbReference type="Pfam" id="PF12146">
    <property type="entry name" value="Hydrolase_4"/>
    <property type="match status" value="1"/>
</dbReference>